<keyword evidence="1" id="KW-0805">Transcription regulation</keyword>
<dbReference type="PANTHER" id="PTHR33164">
    <property type="entry name" value="TRANSCRIPTIONAL REGULATOR, MARR FAMILY"/>
    <property type="match status" value="1"/>
</dbReference>
<dbReference type="InterPro" id="IPR000835">
    <property type="entry name" value="HTH_MarR-typ"/>
</dbReference>
<dbReference type="OrthoDB" id="8594189at2"/>
<evidence type="ECO:0000259" key="4">
    <source>
        <dbReference type="PROSITE" id="PS50995"/>
    </source>
</evidence>
<dbReference type="GO" id="GO:0003677">
    <property type="term" value="F:DNA binding"/>
    <property type="evidence" value="ECO:0007669"/>
    <property type="project" value="UniProtKB-KW"/>
</dbReference>
<dbReference type="SUPFAM" id="SSF46785">
    <property type="entry name" value="Winged helix' DNA-binding domain"/>
    <property type="match status" value="1"/>
</dbReference>
<dbReference type="PROSITE" id="PS01117">
    <property type="entry name" value="HTH_MARR_1"/>
    <property type="match status" value="1"/>
</dbReference>
<evidence type="ECO:0000256" key="2">
    <source>
        <dbReference type="ARBA" id="ARBA00023125"/>
    </source>
</evidence>
<name>A0A239LMP6_9BURK</name>
<feature type="domain" description="HTH marR-type" evidence="4">
    <location>
        <begin position="15"/>
        <end position="147"/>
    </location>
</feature>
<dbReference type="Gene3D" id="1.10.10.10">
    <property type="entry name" value="Winged helix-like DNA-binding domain superfamily/Winged helix DNA-binding domain"/>
    <property type="match status" value="1"/>
</dbReference>
<evidence type="ECO:0000256" key="1">
    <source>
        <dbReference type="ARBA" id="ARBA00023015"/>
    </source>
</evidence>
<organism evidence="5 6">
    <name type="scientific">Noviherbaspirillum humi</name>
    <dbReference type="NCBI Taxonomy" id="1688639"/>
    <lineage>
        <taxon>Bacteria</taxon>
        <taxon>Pseudomonadati</taxon>
        <taxon>Pseudomonadota</taxon>
        <taxon>Betaproteobacteria</taxon>
        <taxon>Burkholderiales</taxon>
        <taxon>Oxalobacteraceae</taxon>
        <taxon>Noviherbaspirillum</taxon>
    </lineage>
</organism>
<dbReference type="Proteomes" id="UP000198284">
    <property type="component" value="Unassembled WGS sequence"/>
</dbReference>
<evidence type="ECO:0000313" key="6">
    <source>
        <dbReference type="Proteomes" id="UP000198284"/>
    </source>
</evidence>
<accession>A0A239LMP6</accession>
<dbReference type="PANTHER" id="PTHR33164:SF43">
    <property type="entry name" value="HTH-TYPE TRANSCRIPTIONAL REPRESSOR YETL"/>
    <property type="match status" value="1"/>
</dbReference>
<dbReference type="InterPro" id="IPR039422">
    <property type="entry name" value="MarR/SlyA-like"/>
</dbReference>
<dbReference type="InterPro" id="IPR023187">
    <property type="entry name" value="Tscrpt_reg_MarR-type_CS"/>
</dbReference>
<dbReference type="RefSeq" id="WP_089401526.1">
    <property type="nucleotide sequence ID" value="NZ_FZOT01000024.1"/>
</dbReference>
<dbReference type="Pfam" id="PF01047">
    <property type="entry name" value="MarR"/>
    <property type="match status" value="1"/>
</dbReference>
<dbReference type="AlphaFoldDB" id="A0A239LMP6"/>
<sequence length="157" mass="17656">MAEADHFVLQDYSLENALPYLLNRAGVRIGESFSIEIQKFNITLPMWRVLASLLHENGQRMTQLAEHTSIDISTLSRLVGTLEKKELVKRKPSLEDRRSVTVVLTKSGKNLAVQVAPLADLYERIALTNISLEEAVLLKQLLRKIYTNISSLGPQVT</sequence>
<dbReference type="EMBL" id="FZOT01000024">
    <property type="protein sequence ID" value="SNT31138.1"/>
    <property type="molecule type" value="Genomic_DNA"/>
</dbReference>
<protein>
    <submittedName>
        <fullName evidence="5">Transcriptional regulator, MarR family</fullName>
    </submittedName>
</protein>
<evidence type="ECO:0000256" key="3">
    <source>
        <dbReference type="ARBA" id="ARBA00023163"/>
    </source>
</evidence>
<dbReference type="SMART" id="SM00347">
    <property type="entry name" value="HTH_MARR"/>
    <property type="match status" value="1"/>
</dbReference>
<keyword evidence="2" id="KW-0238">DNA-binding</keyword>
<keyword evidence="3" id="KW-0804">Transcription</keyword>
<dbReference type="GO" id="GO:0006950">
    <property type="term" value="P:response to stress"/>
    <property type="evidence" value="ECO:0007669"/>
    <property type="project" value="TreeGrafter"/>
</dbReference>
<dbReference type="InterPro" id="IPR036388">
    <property type="entry name" value="WH-like_DNA-bd_sf"/>
</dbReference>
<dbReference type="PRINTS" id="PR00598">
    <property type="entry name" value="HTHMARR"/>
</dbReference>
<dbReference type="InterPro" id="IPR036390">
    <property type="entry name" value="WH_DNA-bd_sf"/>
</dbReference>
<evidence type="ECO:0000313" key="5">
    <source>
        <dbReference type="EMBL" id="SNT31138.1"/>
    </source>
</evidence>
<gene>
    <name evidence="5" type="ORF">SAMN06265795_12427</name>
</gene>
<dbReference type="GO" id="GO:0003700">
    <property type="term" value="F:DNA-binding transcription factor activity"/>
    <property type="evidence" value="ECO:0007669"/>
    <property type="project" value="InterPro"/>
</dbReference>
<proteinExistence type="predicted"/>
<reference evidence="5 6" key="1">
    <citation type="submission" date="2017-06" db="EMBL/GenBank/DDBJ databases">
        <authorList>
            <person name="Kim H.J."/>
            <person name="Triplett B.A."/>
        </authorList>
    </citation>
    <scope>NUCLEOTIDE SEQUENCE [LARGE SCALE GENOMIC DNA]</scope>
    <source>
        <strain evidence="5 6">U15</strain>
    </source>
</reference>
<dbReference type="PROSITE" id="PS50995">
    <property type="entry name" value="HTH_MARR_2"/>
    <property type="match status" value="1"/>
</dbReference>
<keyword evidence="6" id="KW-1185">Reference proteome</keyword>